<dbReference type="PROSITE" id="PS50077">
    <property type="entry name" value="HEAT_REPEAT"/>
    <property type="match status" value="2"/>
</dbReference>
<evidence type="ECO:0000313" key="12">
    <source>
        <dbReference type="EMBL" id="KAK4475007.1"/>
    </source>
</evidence>
<dbReference type="Pfam" id="PF13513">
    <property type="entry name" value="HEAT_EZ"/>
    <property type="match status" value="1"/>
</dbReference>
<protein>
    <recommendedName>
        <fullName evidence="11">Importin N-terminal domain-containing protein</fullName>
    </recommendedName>
</protein>
<dbReference type="Pfam" id="PF18808">
    <property type="entry name" value="Importin_rep_4"/>
    <property type="match status" value="1"/>
</dbReference>
<evidence type="ECO:0000259" key="11">
    <source>
        <dbReference type="PROSITE" id="PS50166"/>
    </source>
</evidence>
<dbReference type="GO" id="GO:0005737">
    <property type="term" value="C:cytoplasm"/>
    <property type="evidence" value="ECO:0007669"/>
    <property type="project" value="UniProtKB-SubCell"/>
</dbReference>
<dbReference type="InterPro" id="IPR057672">
    <property type="entry name" value="TPR_IPO4/5"/>
</dbReference>
<dbReference type="PANTHER" id="PTHR10527">
    <property type="entry name" value="IMPORTIN BETA"/>
    <property type="match status" value="1"/>
</dbReference>
<dbReference type="Proteomes" id="UP001292079">
    <property type="component" value="Unassembled WGS sequence"/>
</dbReference>
<evidence type="ECO:0000256" key="6">
    <source>
        <dbReference type="ARBA" id="ARBA00022927"/>
    </source>
</evidence>
<dbReference type="EMBL" id="JALJAT010000001">
    <property type="protein sequence ID" value="KAK4475007.1"/>
    <property type="molecule type" value="Genomic_DNA"/>
</dbReference>
<keyword evidence="7" id="KW-0539">Nucleus</keyword>
<dbReference type="InterPro" id="IPR021133">
    <property type="entry name" value="HEAT_type_2"/>
</dbReference>
<dbReference type="GO" id="GO:0006606">
    <property type="term" value="P:protein import into nucleus"/>
    <property type="evidence" value="ECO:0007669"/>
    <property type="project" value="InterPro"/>
</dbReference>
<dbReference type="InterPro" id="IPR016024">
    <property type="entry name" value="ARM-type_fold"/>
</dbReference>
<dbReference type="SMART" id="SM01349">
    <property type="entry name" value="TOG"/>
    <property type="match status" value="1"/>
</dbReference>
<feature type="region of interest" description="Disordered" evidence="10">
    <location>
        <begin position="1053"/>
        <end position="1081"/>
    </location>
</feature>
<evidence type="ECO:0000256" key="10">
    <source>
        <dbReference type="SAM" id="MobiDB-lite"/>
    </source>
</evidence>
<feature type="repeat" description="HEAT" evidence="8">
    <location>
        <begin position="398"/>
        <end position="436"/>
    </location>
</feature>
<keyword evidence="13" id="KW-1185">Reference proteome</keyword>
<keyword evidence="4" id="KW-0963">Cytoplasm</keyword>
<dbReference type="InterPro" id="IPR040122">
    <property type="entry name" value="Importin_beta"/>
</dbReference>
<evidence type="ECO:0000256" key="7">
    <source>
        <dbReference type="ARBA" id="ARBA00023242"/>
    </source>
</evidence>
<dbReference type="InterPro" id="IPR041389">
    <property type="entry name" value="Importin_rep_6"/>
</dbReference>
<sequence>MSDYTAFQNLLLQLQSPDNESRTQSEAAYDAITPTTRFTLLLQVLNDKSVASQSRHMAAILGRRLLVNDYGSAFEPLPDETKNSAKQQLVLIVVHENEQLMRRKVADLISELVRMEFDDDGNSKWPEFTPILLDWSTSPDCGLREIACHIFGSVPSLFGNQQAQSIGIIGQFLVRAISDPSSSELRAAGLRALAAFTVQNATEDSVLQSLRELVPVALQAIATAIQTDSEDDTPLKALVDIADAAHKYLRPYLAPTLELCYKILCNDELGEPQRHLALEVIVTLAENIPAGVRKSANLIESLVGTLLSMMSEVDEEPGWDDADTAEEEDESSNALTAELALDRLSCAVGGQHILNEIRRSVPNMLQHADWKRRYAGLMAISACSEGSSKQMETMLGSILDAVLPRLRDPHPRVRYAACNSVGQMATDFGPKLQKIHHSIVLPALVQTLNDAVPRVQANAGAALVNFCEKVPQHILVNYLDDLVSKLDQIMNSKFQEMVEHGRKLVLMQIVTTVASVADAAEKKFLPYYDRFMPVLKYIMENAVHKDLRLLRGKTIECISLIGLAVGKEKFIQDVGPVMNLLLQSQSQPDSESSDEDDPQASYMISAWARICKLLGRDFESYLPVVMPQVLRSACVKPEICILDNDEADSVEADVDWQVVKLGEDRNYAIRTSGLEDKATACQMLVCYAREMKESFAPYCQQVLDIMVPLLDFYFNDEVRSAAAECLPFLLSSMKAKQPEVVNVAWERVHKSLIRAVTNEPERDVVADHLQALANSIEAVGKTYVSSDQLAEIRNLLDHLFHEHFEKSDERLAQRQNEDYDEFEEERLLSEKDEDEYVLSKMCDIVHSIFVAFGVEALPFFQQLMVFCVKLLEHNRPWSDLQWGICLWDDVIEFTGAQSWQFHQFFLPTFVQAVHHQQPDVRQAVVYGIGVAAIHGGSEYNQILSDFVGPLIQLIEAPDSKSEENNLCTENAISAVTKIMKYRPECLPPALGGIDALIVRWLGWLPIWDDTVETEHVYGYLCDLIEANNPVVIGPDNSNLPSIVRAIAESMSTGGLSDANTEESRSKLEASRQTSGFSQQNGLEKPSAYQRCVSILRHIQSNSSLVEVCVSQLSEEQRKALGVALMGR</sequence>
<keyword evidence="9" id="KW-0175">Coiled coil</keyword>
<dbReference type="Pfam" id="PF25780">
    <property type="entry name" value="TPR_IPO5"/>
    <property type="match status" value="1"/>
</dbReference>
<organism evidence="12 13">
    <name type="scientific">Schistosoma mekongi</name>
    <name type="common">Parasitic worm</name>
    <dbReference type="NCBI Taxonomy" id="38744"/>
    <lineage>
        <taxon>Eukaryota</taxon>
        <taxon>Metazoa</taxon>
        <taxon>Spiralia</taxon>
        <taxon>Lophotrochozoa</taxon>
        <taxon>Platyhelminthes</taxon>
        <taxon>Trematoda</taxon>
        <taxon>Digenea</taxon>
        <taxon>Strigeidida</taxon>
        <taxon>Schistosomatoidea</taxon>
        <taxon>Schistosomatidae</taxon>
        <taxon>Schistosoma</taxon>
    </lineage>
</organism>
<evidence type="ECO:0000256" key="8">
    <source>
        <dbReference type="PROSITE-ProRule" id="PRU00103"/>
    </source>
</evidence>
<dbReference type="Pfam" id="PF18829">
    <property type="entry name" value="Importin_rep_6"/>
    <property type="match status" value="1"/>
</dbReference>
<evidence type="ECO:0000256" key="1">
    <source>
        <dbReference type="ARBA" id="ARBA00004123"/>
    </source>
</evidence>
<keyword evidence="5" id="KW-0677">Repeat</keyword>
<feature type="repeat" description="HEAT" evidence="8">
    <location>
        <begin position="440"/>
        <end position="478"/>
    </location>
</feature>
<dbReference type="Gene3D" id="1.25.10.10">
    <property type="entry name" value="Leucine-rich Repeat Variant"/>
    <property type="match status" value="1"/>
</dbReference>
<evidence type="ECO:0000256" key="4">
    <source>
        <dbReference type="ARBA" id="ARBA00022490"/>
    </source>
</evidence>
<dbReference type="SUPFAM" id="SSF48371">
    <property type="entry name" value="ARM repeat"/>
    <property type="match status" value="2"/>
</dbReference>
<evidence type="ECO:0000313" key="13">
    <source>
        <dbReference type="Proteomes" id="UP001292079"/>
    </source>
</evidence>
<dbReference type="InterPro" id="IPR011989">
    <property type="entry name" value="ARM-like"/>
</dbReference>
<dbReference type="InterPro" id="IPR001494">
    <property type="entry name" value="Importin-beta_N"/>
</dbReference>
<gene>
    <name evidence="12" type="ORF">MN116_002106</name>
</gene>
<dbReference type="InterPro" id="IPR041653">
    <property type="entry name" value="Importin_rep_4"/>
</dbReference>
<comment type="subcellular location">
    <subcellularLocation>
        <location evidence="2">Cytoplasm</location>
    </subcellularLocation>
    <subcellularLocation>
        <location evidence="1">Nucleus</location>
    </subcellularLocation>
</comment>
<feature type="coiled-coil region" evidence="9">
    <location>
        <begin position="805"/>
        <end position="832"/>
    </location>
</feature>
<dbReference type="InterPro" id="IPR034085">
    <property type="entry name" value="TOG"/>
</dbReference>
<reference evidence="12" key="1">
    <citation type="submission" date="2022-04" db="EMBL/GenBank/DDBJ databases">
        <authorList>
            <person name="Xu L."/>
            <person name="Lv Z."/>
        </authorList>
    </citation>
    <scope>NUCLEOTIDE SEQUENCE</scope>
    <source>
        <strain evidence="12">LV_2022a</strain>
    </source>
</reference>
<evidence type="ECO:0000256" key="5">
    <source>
        <dbReference type="ARBA" id="ARBA00022737"/>
    </source>
</evidence>
<keyword evidence="3" id="KW-0813">Transport</keyword>
<dbReference type="GO" id="GO:0005634">
    <property type="term" value="C:nucleus"/>
    <property type="evidence" value="ECO:0007669"/>
    <property type="project" value="UniProtKB-SubCell"/>
</dbReference>
<dbReference type="Pfam" id="PF25574">
    <property type="entry name" value="TPR_IMB1"/>
    <property type="match status" value="1"/>
</dbReference>
<proteinExistence type="predicted"/>
<evidence type="ECO:0000256" key="3">
    <source>
        <dbReference type="ARBA" id="ARBA00022448"/>
    </source>
</evidence>
<keyword evidence="6" id="KW-0653">Protein transport</keyword>
<feature type="domain" description="Importin N-terminal" evidence="11">
    <location>
        <begin position="40"/>
        <end position="95"/>
    </location>
</feature>
<comment type="caution">
    <text evidence="12">The sequence shown here is derived from an EMBL/GenBank/DDBJ whole genome shotgun (WGS) entry which is preliminary data.</text>
</comment>
<evidence type="ECO:0000256" key="2">
    <source>
        <dbReference type="ARBA" id="ARBA00004496"/>
    </source>
</evidence>
<dbReference type="GO" id="GO:0031267">
    <property type="term" value="F:small GTPase binding"/>
    <property type="evidence" value="ECO:0007669"/>
    <property type="project" value="InterPro"/>
</dbReference>
<evidence type="ECO:0000256" key="9">
    <source>
        <dbReference type="SAM" id="Coils"/>
    </source>
</evidence>
<dbReference type="InterPro" id="IPR058584">
    <property type="entry name" value="IMB1_TNPO1-like_TPR"/>
</dbReference>
<accession>A0AAE1ZJF8</accession>
<name>A0AAE1ZJF8_SCHME</name>
<dbReference type="AlphaFoldDB" id="A0AAE1ZJF8"/>
<feature type="compositionally biased region" description="Polar residues" evidence="10">
    <location>
        <begin position="1070"/>
        <end position="1081"/>
    </location>
</feature>
<reference evidence="12" key="2">
    <citation type="journal article" date="2023" name="Infect Dis Poverty">
        <title>Chromosome-scale genome of the human blood fluke Schistosoma mekongi and its implications for public health.</title>
        <authorList>
            <person name="Zhou M."/>
            <person name="Xu L."/>
            <person name="Xu D."/>
            <person name="Chen W."/>
            <person name="Khan J."/>
            <person name="Hu Y."/>
            <person name="Huang H."/>
            <person name="Wei H."/>
            <person name="Zhang Y."/>
            <person name="Chusongsang P."/>
            <person name="Tanasarnprasert K."/>
            <person name="Hu X."/>
            <person name="Limpanont Y."/>
            <person name="Lv Z."/>
        </authorList>
    </citation>
    <scope>NUCLEOTIDE SEQUENCE</scope>
    <source>
        <strain evidence="12">LV_2022a</strain>
    </source>
</reference>
<dbReference type="PROSITE" id="PS50166">
    <property type="entry name" value="IMPORTIN_B_NT"/>
    <property type="match status" value="1"/>
</dbReference>